<accession>W9XM03</accession>
<evidence type="ECO:0000313" key="7">
    <source>
        <dbReference type="EMBL" id="EXJ81258.1"/>
    </source>
</evidence>
<gene>
    <name evidence="7" type="ORF">A1O3_07548</name>
</gene>
<dbReference type="GeneID" id="19171646"/>
<dbReference type="PANTHER" id="PTHR36206:SF12">
    <property type="entry name" value="ASPERCRYPTIN BIOSYNTHESIS CLUSTER-SPECIFIC TRANSCRIPTION REGULATOR ATNN-RELATED"/>
    <property type="match status" value="1"/>
</dbReference>
<evidence type="ECO:0000256" key="5">
    <source>
        <dbReference type="ARBA" id="ARBA00023163"/>
    </source>
</evidence>
<dbReference type="GO" id="GO:0046872">
    <property type="term" value="F:metal ion binding"/>
    <property type="evidence" value="ECO:0007669"/>
    <property type="project" value="UniProtKB-KW"/>
</dbReference>
<keyword evidence="6" id="KW-0539">Nucleus</keyword>
<evidence type="ECO:0000256" key="6">
    <source>
        <dbReference type="ARBA" id="ARBA00023242"/>
    </source>
</evidence>
<keyword evidence="2" id="KW-0862">Zinc</keyword>
<sequence>MEHVPYMSGKTTYDSTGLNIPTSQVHRHALRLYDRAIASVRQLTKSHQMDDSFVVLSYILFASVEFQQRNVKTGNDLVKRCCQTLIKNLTSLDTRQNWTAGQVVLQVLPSFVLKKGILISTFGNALPPKWAANEEVDNMFKAVLSRSPTLNEARVQFRTLVYDSYELLRLADFFPLFKDDHPERVAFSSQRQSLLTKLMKWKVSMTAVRSGTSDVESDWIRSYLLLYWAVCYTSLAACISTQQTIFDDYMDHFADMVEHATVYVRHSAQSTNIQLLSGFDPGVVPLLYFCATKCRDPTLRREALRLMRLALQQEEPWAFVAPDRVAAKLIAVEEGEDDLCYSKHPPGSQYAGLPPEERRFAYVSVVSRQAPSSRPRLALEMSRFEFATDGSRRTITDYAWLDEGVEVRPGAYFESRGMATRYGDVPSSVLDPVLPTRGGT</sequence>
<evidence type="ECO:0000256" key="3">
    <source>
        <dbReference type="ARBA" id="ARBA00023015"/>
    </source>
</evidence>
<dbReference type="HOGENOM" id="CLU_011409_12_1_1"/>
<evidence type="ECO:0000256" key="2">
    <source>
        <dbReference type="ARBA" id="ARBA00022833"/>
    </source>
</evidence>
<dbReference type="OrthoDB" id="3145928at2759"/>
<keyword evidence="1" id="KW-0479">Metal-binding</keyword>
<proteinExistence type="predicted"/>
<evidence type="ECO:0000256" key="1">
    <source>
        <dbReference type="ARBA" id="ARBA00022723"/>
    </source>
</evidence>
<dbReference type="PANTHER" id="PTHR36206">
    <property type="entry name" value="ASPERCRYPTIN BIOSYNTHESIS CLUSTER-SPECIFIC TRANSCRIPTION REGULATOR ATNN-RELATED"/>
    <property type="match status" value="1"/>
</dbReference>
<dbReference type="Proteomes" id="UP000019478">
    <property type="component" value="Unassembled WGS sequence"/>
</dbReference>
<comment type="caution">
    <text evidence="7">The sequence shown here is derived from an EMBL/GenBank/DDBJ whole genome shotgun (WGS) entry which is preliminary data.</text>
</comment>
<organism evidence="7 8">
    <name type="scientific">Capronia epimyces CBS 606.96</name>
    <dbReference type="NCBI Taxonomy" id="1182542"/>
    <lineage>
        <taxon>Eukaryota</taxon>
        <taxon>Fungi</taxon>
        <taxon>Dikarya</taxon>
        <taxon>Ascomycota</taxon>
        <taxon>Pezizomycotina</taxon>
        <taxon>Eurotiomycetes</taxon>
        <taxon>Chaetothyriomycetidae</taxon>
        <taxon>Chaetothyriales</taxon>
        <taxon>Herpotrichiellaceae</taxon>
        <taxon>Capronia</taxon>
    </lineage>
</organism>
<dbReference type="RefSeq" id="XP_007735846.1">
    <property type="nucleotide sequence ID" value="XM_007737656.1"/>
</dbReference>
<dbReference type="EMBL" id="AMGY01000006">
    <property type="protein sequence ID" value="EXJ81258.1"/>
    <property type="molecule type" value="Genomic_DNA"/>
</dbReference>
<keyword evidence="5" id="KW-0804">Transcription</keyword>
<evidence type="ECO:0000313" key="8">
    <source>
        <dbReference type="Proteomes" id="UP000019478"/>
    </source>
</evidence>
<reference evidence="7 8" key="1">
    <citation type="submission" date="2013-03" db="EMBL/GenBank/DDBJ databases">
        <title>The Genome Sequence of Capronia epimyces CBS 606.96.</title>
        <authorList>
            <consortium name="The Broad Institute Genomics Platform"/>
            <person name="Cuomo C."/>
            <person name="de Hoog S."/>
            <person name="Gorbushina A."/>
            <person name="Walker B."/>
            <person name="Young S.K."/>
            <person name="Zeng Q."/>
            <person name="Gargeya S."/>
            <person name="Fitzgerald M."/>
            <person name="Haas B."/>
            <person name="Abouelleil A."/>
            <person name="Allen A.W."/>
            <person name="Alvarado L."/>
            <person name="Arachchi H.M."/>
            <person name="Berlin A.M."/>
            <person name="Chapman S.B."/>
            <person name="Gainer-Dewar J."/>
            <person name="Goldberg J."/>
            <person name="Griggs A."/>
            <person name="Gujja S."/>
            <person name="Hansen M."/>
            <person name="Howarth C."/>
            <person name="Imamovic A."/>
            <person name="Ireland A."/>
            <person name="Larimer J."/>
            <person name="McCowan C."/>
            <person name="Murphy C."/>
            <person name="Pearson M."/>
            <person name="Poon T.W."/>
            <person name="Priest M."/>
            <person name="Roberts A."/>
            <person name="Saif S."/>
            <person name="Shea T."/>
            <person name="Sisk P."/>
            <person name="Sykes S."/>
            <person name="Wortman J."/>
            <person name="Nusbaum C."/>
            <person name="Birren B."/>
        </authorList>
    </citation>
    <scope>NUCLEOTIDE SEQUENCE [LARGE SCALE GENOMIC DNA]</scope>
    <source>
        <strain evidence="7 8">CBS 606.96</strain>
    </source>
</reference>
<keyword evidence="3" id="KW-0805">Transcription regulation</keyword>
<dbReference type="GO" id="GO:0003677">
    <property type="term" value="F:DNA binding"/>
    <property type="evidence" value="ECO:0007669"/>
    <property type="project" value="UniProtKB-KW"/>
</dbReference>
<keyword evidence="8" id="KW-1185">Reference proteome</keyword>
<name>W9XM03_9EURO</name>
<dbReference type="AlphaFoldDB" id="W9XM03"/>
<protein>
    <submittedName>
        <fullName evidence="7">Uncharacterized protein</fullName>
    </submittedName>
</protein>
<dbReference type="InterPro" id="IPR052360">
    <property type="entry name" value="Transcr_Regulatory_Proteins"/>
</dbReference>
<keyword evidence="4" id="KW-0238">DNA-binding</keyword>
<evidence type="ECO:0000256" key="4">
    <source>
        <dbReference type="ARBA" id="ARBA00023125"/>
    </source>
</evidence>
<dbReference type="STRING" id="1182542.W9XM03"/>